<evidence type="ECO:0000313" key="2">
    <source>
        <dbReference type="EMBL" id="GLS69363.1"/>
    </source>
</evidence>
<comment type="caution">
    <text evidence="2">The sequence shown here is derived from an EMBL/GenBank/DDBJ whole genome shotgun (WGS) entry which is preliminary data.</text>
</comment>
<evidence type="ECO:0000256" key="1">
    <source>
        <dbReference type="SAM" id="MobiDB-lite"/>
    </source>
</evidence>
<accession>A0AA37TJY4</accession>
<name>A0AA37TJY4_9HYPH</name>
<feature type="compositionally biased region" description="Basic residues" evidence="1">
    <location>
        <begin position="16"/>
        <end position="27"/>
    </location>
</feature>
<dbReference type="AlphaFoldDB" id="A0AA37TJY4"/>
<gene>
    <name evidence="2" type="ORF">GCM10007890_13760</name>
</gene>
<reference evidence="3" key="1">
    <citation type="journal article" date="2019" name="Int. J. Syst. Evol. Microbiol.">
        <title>The Global Catalogue of Microorganisms (GCM) 10K type strain sequencing project: providing services to taxonomists for standard genome sequencing and annotation.</title>
        <authorList>
            <consortium name="The Broad Institute Genomics Platform"/>
            <consortium name="The Broad Institute Genome Sequencing Center for Infectious Disease"/>
            <person name="Wu L."/>
            <person name="Ma J."/>
        </authorList>
    </citation>
    <scope>NUCLEOTIDE SEQUENCE [LARGE SCALE GENOMIC DNA]</scope>
    <source>
        <strain evidence="3">NBRC 103632</strain>
    </source>
</reference>
<sequence length="133" mass="14048">MKTPTALLRHAELRHRTVVPGRHRRSRNPSTPKVPRHGASAVLDPGSASRSGKGGMVTPPEACALGSAVWVFGPASGEYEAASGPRARLFSVSTPLAAAARPGINDPLTMDRAISAERAVGVRLAFRVQRPRP</sequence>
<protein>
    <submittedName>
        <fullName evidence="2">Uncharacterized protein</fullName>
    </submittedName>
</protein>
<dbReference type="Proteomes" id="UP001157440">
    <property type="component" value="Unassembled WGS sequence"/>
</dbReference>
<organism evidence="2 3">
    <name type="scientific">Methylobacterium tardum</name>
    <dbReference type="NCBI Taxonomy" id="374432"/>
    <lineage>
        <taxon>Bacteria</taxon>
        <taxon>Pseudomonadati</taxon>
        <taxon>Pseudomonadota</taxon>
        <taxon>Alphaproteobacteria</taxon>
        <taxon>Hyphomicrobiales</taxon>
        <taxon>Methylobacteriaceae</taxon>
        <taxon>Methylobacterium</taxon>
    </lineage>
</organism>
<feature type="region of interest" description="Disordered" evidence="1">
    <location>
        <begin position="16"/>
        <end position="59"/>
    </location>
</feature>
<keyword evidence="3" id="KW-1185">Reference proteome</keyword>
<proteinExistence type="predicted"/>
<dbReference type="EMBL" id="BSPL01000011">
    <property type="protein sequence ID" value="GLS69363.1"/>
    <property type="molecule type" value="Genomic_DNA"/>
</dbReference>
<evidence type="ECO:0000313" key="3">
    <source>
        <dbReference type="Proteomes" id="UP001157440"/>
    </source>
</evidence>